<accession>A0A853C6I1</accession>
<keyword evidence="6" id="KW-1185">Reference proteome</keyword>
<dbReference type="PANTHER" id="PTHR48105">
    <property type="entry name" value="THIOREDOXIN REDUCTASE 1-RELATED-RELATED"/>
    <property type="match status" value="1"/>
</dbReference>
<dbReference type="InterPro" id="IPR023753">
    <property type="entry name" value="FAD/NAD-binding_dom"/>
</dbReference>
<keyword evidence="1" id="KW-0285">Flavoprotein</keyword>
<dbReference type="PRINTS" id="PR00368">
    <property type="entry name" value="FADPNR"/>
</dbReference>
<dbReference type="Pfam" id="PF07992">
    <property type="entry name" value="Pyr_redox_2"/>
    <property type="match status" value="1"/>
</dbReference>
<proteinExistence type="predicted"/>
<evidence type="ECO:0000313" key="5">
    <source>
        <dbReference type="EMBL" id="NYJ03465.1"/>
    </source>
</evidence>
<organism evidence="5 6">
    <name type="scientific">Nocardioides thalensis</name>
    <dbReference type="NCBI Taxonomy" id="1914755"/>
    <lineage>
        <taxon>Bacteria</taxon>
        <taxon>Bacillati</taxon>
        <taxon>Actinomycetota</taxon>
        <taxon>Actinomycetes</taxon>
        <taxon>Propionibacteriales</taxon>
        <taxon>Nocardioidaceae</taxon>
        <taxon>Nocardioides</taxon>
    </lineage>
</organism>
<name>A0A853C6I1_9ACTN</name>
<dbReference type="Proteomes" id="UP000530424">
    <property type="component" value="Unassembled WGS sequence"/>
</dbReference>
<comment type="catalytic activity">
    <reaction evidence="3">
        <text>[thioredoxin]-dithiol + NADP(+) = [thioredoxin]-disulfide + NADPH + H(+)</text>
        <dbReference type="Rhea" id="RHEA:20345"/>
        <dbReference type="Rhea" id="RHEA-COMP:10698"/>
        <dbReference type="Rhea" id="RHEA-COMP:10700"/>
        <dbReference type="ChEBI" id="CHEBI:15378"/>
        <dbReference type="ChEBI" id="CHEBI:29950"/>
        <dbReference type="ChEBI" id="CHEBI:50058"/>
        <dbReference type="ChEBI" id="CHEBI:57783"/>
        <dbReference type="ChEBI" id="CHEBI:58349"/>
        <dbReference type="EC" id="1.8.1.9"/>
    </reaction>
</comment>
<evidence type="ECO:0000259" key="4">
    <source>
        <dbReference type="Pfam" id="PF07992"/>
    </source>
</evidence>
<gene>
    <name evidence="5" type="ORF">HNR19_004163</name>
</gene>
<feature type="domain" description="FAD/NAD(P)-binding" evidence="4">
    <location>
        <begin position="7"/>
        <end position="273"/>
    </location>
</feature>
<dbReference type="SUPFAM" id="SSF51905">
    <property type="entry name" value="FAD/NAD(P)-binding domain"/>
    <property type="match status" value="1"/>
</dbReference>
<sequence>MDTNTDYDVAVIGAGTAGLQAALTLGRMRRTAVVLGTDRYRNDPATHMQNFLGHDGAPPAELRAAARKDVEQYPTISFVDRGVLSVEPDGDAFIVDVDGADPVRVRRVLLATGVVDALPDIPGLEPLFGDVVAHCPFCHGYELRDAPVAILGAHSHLPRLVAMMAPIASAVTVLTGGADLDAETAATLARMGVEVRTEPVRGACRSPLGVRLDLDGTDAEYGGLIVATQWSQSAPFAEQLGLEMSPMGAVLIDGFGRTSLDGVYAAGDLAQSRDLPMPFSAVLTSAAAGLVAAADCVRSLGAEDFGLAEV</sequence>
<evidence type="ECO:0000256" key="2">
    <source>
        <dbReference type="ARBA" id="ARBA00023002"/>
    </source>
</evidence>
<keyword evidence="2" id="KW-0560">Oxidoreductase</keyword>
<dbReference type="GO" id="GO:0004791">
    <property type="term" value="F:thioredoxin-disulfide reductase (NADPH) activity"/>
    <property type="evidence" value="ECO:0007669"/>
    <property type="project" value="UniProtKB-EC"/>
</dbReference>
<comment type="caution">
    <text evidence="5">The sequence shown here is derived from an EMBL/GenBank/DDBJ whole genome shotgun (WGS) entry which is preliminary data.</text>
</comment>
<dbReference type="Gene3D" id="3.50.50.60">
    <property type="entry name" value="FAD/NAD(P)-binding domain"/>
    <property type="match status" value="2"/>
</dbReference>
<evidence type="ECO:0000313" key="6">
    <source>
        <dbReference type="Proteomes" id="UP000530424"/>
    </source>
</evidence>
<evidence type="ECO:0000256" key="3">
    <source>
        <dbReference type="ARBA" id="ARBA00048132"/>
    </source>
</evidence>
<dbReference type="PRINTS" id="PR00469">
    <property type="entry name" value="PNDRDTASEII"/>
</dbReference>
<protein>
    <submittedName>
        <fullName evidence="5">Thioredoxin reductase</fullName>
    </submittedName>
</protein>
<dbReference type="InterPro" id="IPR050097">
    <property type="entry name" value="Ferredoxin-NADP_redctase_2"/>
</dbReference>
<dbReference type="InterPro" id="IPR036188">
    <property type="entry name" value="FAD/NAD-bd_sf"/>
</dbReference>
<evidence type="ECO:0000256" key="1">
    <source>
        <dbReference type="ARBA" id="ARBA00022630"/>
    </source>
</evidence>
<dbReference type="EMBL" id="JACCFP010000001">
    <property type="protein sequence ID" value="NYJ03465.1"/>
    <property type="molecule type" value="Genomic_DNA"/>
</dbReference>
<dbReference type="RefSeq" id="WP_179669765.1">
    <property type="nucleotide sequence ID" value="NZ_JACCFP010000001.1"/>
</dbReference>
<reference evidence="5 6" key="1">
    <citation type="submission" date="2020-07" db="EMBL/GenBank/DDBJ databases">
        <title>Sequencing the genomes of 1000 actinobacteria strains.</title>
        <authorList>
            <person name="Klenk H.-P."/>
        </authorList>
    </citation>
    <scope>NUCLEOTIDE SEQUENCE [LARGE SCALE GENOMIC DNA]</scope>
    <source>
        <strain evidence="5 6">DSM 103833</strain>
    </source>
</reference>
<dbReference type="AlphaFoldDB" id="A0A853C6I1"/>